<dbReference type="AlphaFoldDB" id="A0A1J5TZE6"/>
<evidence type="ECO:0000313" key="3">
    <source>
        <dbReference type="Proteomes" id="UP000183615"/>
    </source>
</evidence>
<gene>
    <name evidence="2" type="ORF">BET99_02010</name>
</gene>
<dbReference type="EMBL" id="MIYZ01000039">
    <property type="protein sequence ID" value="OIR21624.1"/>
    <property type="molecule type" value="Genomic_DNA"/>
</dbReference>
<feature type="compositionally biased region" description="Low complexity" evidence="1">
    <location>
        <begin position="145"/>
        <end position="161"/>
    </location>
</feature>
<protein>
    <recommendedName>
        <fullName evidence="4">Beta propeller domain-containing protein</fullName>
    </recommendedName>
</protein>
<name>A0A1J5TZE6_9ARCH</name>
<dbReference type="Pfam" id="PF09826">
    <property type="entry name" value="Beta_propel"/>
    <property type="match status" value="1"/>
</dbReference>
<organism evidence="2 3">
    <name type="scientific">Marine Group III euryarchaeote CG-Epi2</name>
    <dbReference type="NCBI Taxonomy" id="1888996"/>
    <lineage>
        <taxon>Archaea</taxon>
        <taxon>Methanobacteriati</taxon>
        <taxon>Thermoplasmatota</taxon>
        <taxon>Thermoplasmata</taxon>
        <taxon>Candidatus Thermoprofundales</taxon>
    </lineage>
</organism>
<dbReference type="Proteomes" id="UP000183615">
    <property type="component" value="Unassembled WGS sequence"/>
</dbReference>
<evidence type="ECO:0000313" key="2">
    <source>
        <dbReference type="EMBL" id="OIR21624.1"/>
    </source>
</evidence>
<comment type="caution">
    <text evidence="2">The sequence shown here is derived from an EMBL/GenBank/DDBJ whole genome shotgun (WGS) entry which is preliminary data.</text>
</comment>
<feature type="region of interest" description="Disordered" evidence="1">
    <location>
        <begin position="138"/>
        <end position="179"/>
    </location>
</feature>
<dbReference type="InterPro" id="IPR019198">
    <property type="entry name" value="Beta_propeller_containing"/>
</dbReference>
<evidence type="ECO:0008006" key="4">
    <source>
        <dbReference type="Google" id="ProtNLM"/>
    </source>
</evidence>
<feature type="region of interest" description="Disordered" evidence="1">
    <location>
        <begin position="269"/>
        <end position="299"/>
    </location>
</feature>
<proteinExistence type="predicted"/>
<accession>A0A1J5TZE6</accession>
<reference evidence="2 3" key="1">
    <citation type="submission" date="2016-08" db="EMBL/GenBank/DDBJ databases">
        <title>New Insights into Marine Group III Euryarchaeota, from dark to light.</title>
        <authorList>
            <person name="Haro-Moreno J.M."/>
            <person name="Rodriguez-Valera F."/>
            <person name="Lopez-Garcia P."/>
            <person name="Moreira D."/>
            <person name="Martin-Cuadrado A.B."/>
        </authorList>
    </citation>
    <scope>NUCLEOTIDE SEQUENCE [LARGE SCALE GENOMIC DNA]</scope>
    <source>
        <strain evidence="2">CG-Epi2</strain>
    </source>
</reference>
<sequence length="986" mass="111524">MAKKIEIFGKSMNSPQAIAGLSGSAVGPTGGIPSGMFAIFAVVILTVSLATYLPEDELPSNQSLTEVQSTYLENILSDRSRSSPALTTYNTCGFLEMDLKEHLKEEMRVNLGTGSYDYGRWGMIDDMVMIDGGMPEMAMEDSGMDMDSSPSSGSEKTSSNSVEGVDYSGTNNQEQGVDEADFVKTDGSYIYLVNNGYNDWGVYPSGHIHILEIPEAGNVSYLSNISIEGRPNEMLLVDDKAVVYSNVYIYSYYEEKHPLDEVVKKEIKREVKESKPTSSNTVSSESEDKGVDDSEESEDYVEDEYYESDYYYRTTSFTKLTVLDLTNRSSPQVTRELYIEGDYQTARESGGTVRMVSYGWMDIYGLETWLDFSDYKTYWNLDWDSSKREQIWMEVMNETIEYNDNIIDQTPLDDLLPRIHEKSGDNITTHKYTESEEGNCQNFAAASDSTGQGITSIMTLDLLEENFSFSADHILSNWATVYASGNVMVMAEASQNSWWFWGDEKSDFQEMTNLHVFDISNPGQTDYIASGRVNGTIQDQFSLSEHNGNIRVCSTTGQWGRWWMDNPEPMVSHVFVLGLNSDETEYEVMGHVGDIAPDESIWSARFMGDKAYIVTFRNIDPLWTIDLSEPADPRVIGELEIPGVSTYIHPMGENHLLTIGIAGDEDGLHWGVTQISIFDVSDFSNPKLASSLQLNSGSSEENGWSYSYSEATYEHKAFQYWEDDGLLAVPMSTHRYYSDYSEIDGKMYYSSGYEYLSKLMLIEAEPGKDLKIYDEVDHSSLYDSNYWWDNPDVRRSIFMEGGDYIYAISEKGITAHNVATMEQTGFAELPSNNKPVYDRYSEEVEAPSTVDEDDGSRACENQSIEGRWVLSELGNTLYQFEDGLRYTFYVVNGTFGDVPIPGTKPYEVDGENITIDLHHDNLAMYRMNFSCDGQIVQLYYNDNYTSDFMKSLYGEYHSTLHRESYYYELLEELDDGVEASTEEESS</sequence>
<evidence type="ECO:0000256" key="1">
    <source>
        <dbReference type="SAM" id="MobiDB-lite"/>
    </source>
</evidence>